<reference evidence="6" key="1">
    <citation type="submission" date="2016-10" db="EMBL/GenBank/DDBJ databases">
        <authorList>
            <person name="Varghese N."/>
            <person name="Submissions S."/>
        </authorList>
    </citation>
    <scope>NUCLEOTIDE SEQUENCE [LARGE SCALE GENOMIC DNA]</scope>
    <source>
        <strain evidence="6">DSM 24536</strain>
    </source>
</reference>
<evidence type="ECO:0000259" key="4">
    <source>
        <dbReference type="PROSITE" id="PS50995"/>
    </source>
</evidence>
<dbReference type="Gene3D" id="1.10.10.10">
    <property type="entry name" value="Winged helix-like DNA-binding domain superfamily/Winged helix DNA-binding domain"/>
    <property type="match status" value="1"/>
</dbReference>
<organism evidence="5 6">
    <name type="scientific">Daejeonella rubra</name>
    <dbReference type="NCBI Taxonomy" id="990371"/>
    <lineage>
        <taxon>Bacteria</taxon>
        <taxon>Pseudomonadati</taxon>
        <taxon>Bacteroidota</taxon>
        <taxon>Sphingobacteriia</taxon>
        <taxon>Sphingobacteriales</taxon>
        <taxon>Sphingobacteriaceae</taxon>
        <taxon>Daejeonella</taxon>
    </lineage>
</organism>
<dbReference type="PRINTS" id="PR00598">
    <property type="entry name" value="HTHMARR"/>
</dbReference>
<name>A0A1G9VT14_9SPHI</name>
<dbReference type="PROSITE" id="PS50995">
    <property type="entry name" value="HTH_MARR_2"/>
    <property type="match status" value="1"/>
</dbReference>
<dbReference type="InterPro" id="IPR023187">
    <property type="entry name" value="Tscrpt_reg_MarR-type_CS"/>
</dbReference>
<dbReference type="PANTHER" id="PTHR42756">
    <property type="entry name" value="TRANSCRIPTIONAL REGULATOR, MARR"/>
    <property type="match status" value="1"/>
</dbReference>
<dbReference type="OrthoDB" id="1467380at2"/>
<evidence type="ECO:0000256" key="2">
    <source>
        <dbReference type="ARBA" id="ARBA00023125"/>
    </source>
</evidence>
<dbReference type="SMART" id="SM00347">
    <property type="entry name" value="HTH_MARR"/>
    <property type="match status" value="1"/>
</dbReference>
<dbReference type="SUPFAM" id="SSF46785">
    <property type="entry name" value="Winged helix' DNA-binding domain"/>
    <property type="match status" value="1"/>
</dbReference>
<keyword evidence="1" id="KW-0805">Transcription regulation</keyword>
<dbReference type="InterPro" id="IPR000835">
    <property type="entry name" value="HTH_MarR-typ"/>
</dbReference>
<dbReference type="STRING" id="990371.SAMN05421813_12228"/>
<keyword evidence="3" id="KW-0804">Transcription</keyword>
<dbReference type="AlphaFoldDB" id="A0A1G9VT14"/>
<evidence type="ECO:0000313" key="6">
    <source>
        <dbReference type="Proteomes" id="UP000199226"/>
    </source>
</evidence>
<sequence length="154" mass="17597">MKPEETVDYFLKIVWQTVANKYNQIASDFGITQALGYMLINIHEEGTAVSQIAALSGVKSTSLSRMLKSMEELGLIFRETDANDKRSVKIFLTPFGKEKRQIAKDVVRTFNEYLNAHISDKERLQLIKTLNKINQLTTDYKPQFCYPEIPGSET</sequence>
<dbReference type="Proteomes" id="UP000199226">
    <property type="component" value="Unassembled WGS sequence"/>
</dbReference>
<protein>
    <submittedName>
        <fullName evidence="5">DNA-binding transcriptional regulator, MarR family</fullName>
    </submittedName>
</protein>
<proteinExistence type="predicted"/>
<evidence type="ECO:0000256" key="1">
    <source>
        <dbReference type="ARBA" id="ARBA00023015"/>
    </source>
</evidence>
<dbReference type="InterPro" id="IPR036390">
    <property type="entry name" value="WH_DNA-bd_sf"/>
</dbReference>
<gene>
    <name evidence="5" type="ORF">SAMN05421813_12228</name>
</gene>
<dbReference type="EMBL" id="FNHH01000022">
    <property type="protein sequence ID" value="SDM75081.1"/>
    <property type="molecule type" value="Genomic_DNA"/>
</dbReference>
<feature type="domain" description="HTH marR-type" evidence="4">
    <location>
        <begin position="1"/>
        <end position="135"/>
    </location>
</feature>
<dbReference type="PROSITE" id="PS01117">
    <property type="entry name" value="HTH_MARR_1"/>
    <property type="match status" value="1"/>
</dbReference>
<dbReference type="GO" id="GO:0003700">
    <property type="term" value="F:DNA-binding transcription factor activity"/>
    <property type="evidence" value="ECO:0007669"/>
    <property type="project" value="InterPro"/>
</dbReference>
<evidence type="ECO:0000256" key="3">
    <source>
        <dbReference type="ARBA" id="ARBA00023163"/>
    </source>
</evidence>
<dbReference type="RefSeq" id="WP_090705785.1">
    <property type="nucleotide sequence ID" value="NZ_FNHH01000022.1"/>
</dbReference>
<keyword evidence="6" id="KW-1185">Reference proteome</keyword>
<dbReference type="Pfam" id="PF12802">
    <property type="entry name" value="MarR_2"/>
    <property type="match status" value="1"/>
</dbReference>
<dbReference type="InterPro" id="IPR036388">
    <property type="entry name" value="WH-like_DNA-bd_sf"/>
</dbReference>
<keyword evidence="2 5" id="KW-0238">DNA-binding</keyword>
<evidence type="ECO:0000313" key="5">
    <source>
        <dbReference type="EMBL" id="SDM75081.1"/>
    </source>
</evidence>
<dbReference type="GO" id="GO:0003677">
    <property type="term" value="F:DNA binding"/>
    <property type="evidence" value="ECO:0007669"/>
    <property type="project" value="UniProtKB-KW"/>
</dbReference>
<dbReference type="PANTHER" id="PTHR42756:SF1">
    <property type="entry name" value="TRANSCRIPTIONAL REPRESSOR OF EMRAB OPERON"/>
    <property type="match status" value="1"/>
</dbReference>
<accession>A0A1G9VT14</accession>